<feature type="transmembrane region" description="Helical" evidence="13">
    <location>
        <begin position="41"/>
        <end position="59"/>
    </location>
</feature>
<evidence type="ECO:0000256" key="10">
    <source>
        <dbReference type="ARBA" id="ARBA00023004"/>
    </source>
</evidence>
<keyword evidence="10" id="KW-0408">Iron</keyword>
<accession>A0A1Y5S601</accession>
<feature type="domain" description="Cytochrome b561 bacterial/Ni-hydrogenase" evidence="14">
    <location>
        <begin position="5"/>
        <end position="168"/>
    </location>
</feature>
<keyword evidence="5" id="KW-0349">Heme</keyword>
<comment type="cofactor">
    <cofactor evidence="1">
        <name>heme b</name>
        <dbReference type="ChEBI" id="CHEBI:60344"/>
    </cofactor>
</comment>
<proteinExistence type="inferred from homology"/>
<evidence type="ECO:0000256" key="5">
    <source>
        <dbReference type="ARBA" id="ARBA00022617"/>
    </source>
</evidence>
<keyword evidence="4" id="KW-1003">Cell membrane</keyword>
<dbReference type="PANTHER" id="PTHR30529">
    <property type="entry name" value="CYTOCHROME B561"/>
    <property type="match status" value="1"/>
</dbReference>
<keyword evidence="16" id="KW-1185">Reference proteome</keyword>
<dbReference type="GO" id="GO:0022904">
    <property type="term" value="P:respiratory electron transport chain"/>
    <property type="evidence" value="ECO:0007669"/>
    <property type="project" value="InterPro"/>
</dbReference>
<keyword evidence="6 13" id="KW-0812">Transmembrane</keyword>
<evidence type="ECO:0000256" key="2">
    <source>
        <dbReference type="ARBA" id="ARBA00004651"/>
    </source>
</evidence>
<feature type="transmembrane region" description="Helical" evidence="13">
    <location>
        <begin position="135"/>
        <end position="153"/>
    </location>
</feature>
<dbReference type="Proteomes" id="UP000193077">
    <property type="component" value="Unassembled WGS sequence"/>
</dbReference>
<comment type="subcellular location">
    <subcellularLocation>
        <location evidence="2">Cell membrane</location>
        <topology evidence="2">Multi-pass membrane protein</topology>
    </subcellularLocation>
</comment>
<dbReference type="SUPFAM" id="SSF81342">
    <property type="entry name" value="Transmembrane di-heme cytochromes"/>
    <property type="match status" value="1"/>
</dbReference>
<evidence type="ECO:0000256" key="1">
    <source>
        <dbReference type="ARBA" id="ARBA00001970"/>
    </source>
</evidence>
<dbReference type="GO" id="GO:0046872">
    <property type="term" value="F:metal ion binding"/>
    <property type="evidence" value="ECO:0007669"/>
    <property type="project" value="UniProtKB-KW"/>
</dbReference>
<evidence type="ECO:0000256" key="8">
    <source>
        <dbReference type="ARBA" id="ARBA00022982"/>
    </source>
</evidence>
<protein>
    <recommendedName>
        <fullName evidence="14">Cytochrome b561 bacterial/Ni-hydrogenase domain-containing protein</fullName>
    </recommendedName>
</protein>
<organism evidence="15 16">
    <name type="scientific">Falsiruegeria litorea R37</name>
    <dbReference type="NCBI Taxonomy" id="1200284"/>
    <lineage>
        <taxon>Bacteria</taxon>
        <taxon>Pseudomonadati</taxon>
        <taxon>Pseudomonadota</taxon>
        <taxon>Alphaproteobacteria</taxon>
        <taxon>Rhodobacterales</taxon>
        <taxon>Roseobacteraceae</taxon>
        <taxon>Falsiruegeria</taxon>
    </lineage>
</organism>
<evidence type="ECO:0000256" key="3">
    <source>
        <dbReference type="ARBA" id="ARBA00022448"/>
    </source>
</evidence>
<dbReference type="AlphaFoldDB" id="A0A1Y5S601"/>
<evidence type="ECO:0000256" key="12">
    <source>
        <dbReference type="ARBA" id="ARBA00037975"/>
    </source>
</evidence>
<dbReference type="InterPro" id="IPR011577">
    <property type="entry name" value="Cyt_b561_bac/Ni-Hgenase"/>
</dbReference>
<evidence type="ECO:0000256" key="11">
    <source>
        <dbReference type="ARBA" id="ARBA00023136"/>
    </source>
</evidence>
<gene>
    <name evidence="15" type="ORF">TRL7639_01281</name>
</gene>
<evidence type="ECO:0000313" key="15">
    <source>
        <dbReference type="EMBL" id="SLN30816.1"/>
    </source>
</evidence>
<evidence type="ECO:0000313" key="16">
    <source>
        <dbReference type="Proteomes" id="UP000193077"/>
    </source>
</evidence>
<comment type="similarity">
    <text evidence="12">Belongs to the cytochrome b561 family.</text>
</comment>
<dbReference type="RefSeq" id="WP_085794912.1">
    <property type="nucleotide sequence ID" value="NZ_FWFO01000001.1"/>
</dbReference>
<name>A0A1Y5S601_9RHOB</name>
<evidence type="ECO:0000256" key="9">
    <source>
        <dbReference type="ARBA" id="ARBA00022989"/>
    </source>
</evidence>
<keyword evidence="3" id="KW-0813">Transport</keyword>
<evidence type="ECO:0000259" key="14">
    <source>
        <dbReference type="Pfam" id="PF01292"/>
    </source>
</evidence>
<dbReference type="GO" id="GO:0005886">
    <property type="term" value="C:plasma membrane"/>
    <property type="evidence" value="ECO:0007669"/>
    <property type="project" value="UniProtKB-SubCell"/>
</dbReference>
<sequence>MNRRSVLKWMHWLSAGLIGYFFLVEPDEVPADPGAGLSTHAGMGLLLAIVVGIWTLIYLRKGLAGRPGPKLPGVAKRLHPLSHKALQWGMPIIVATGAMAGLAAPFAVRAFGWLQINPGIGSKTLHDLAQEVHEIAFDALIIVVVGHIGFHLWRHLWLKDNALRIMVPRILHKYL</sequence>
<keyword evidence="9 13" id="KW-1133">Transmembrane helix</keyword>
<dbReference type="Pfam" id="PF01292">
    <property type="entry name" value="Ni_hydr_CYTB"/>
    <property type="match status" value="1"/>
</dbReference>
<feature type="transmembrane region" description="Helical" evidence="13">
    <location>
        <begin position="85"/>
        <end position="108"/>
    </location>
</feature>
<keyword evidence="8" id="KW-0249">Electron transport</keyword>
<dbReference type="InterPro" id="IPR016174">
    <property type="entry name" value="Di-haem_cyt_TM"/>
</dbReference>
<dbReference type="EMBL" id="FWFO01000001">
    <property type="protein sequence ID" value="SLN30816.1"/>
    <property type="molecule type" value="Genomic_DNA"/>
</dbReference>
<dbReference type="PANTHER" id="PTHR30529:SF1">
    <property type="entry name" value="CYTOCHROME B561 HOMOLOG 2"/>
    <property type="match status" value="1"/>
</dbReference>
<dbReference type="OrthoDB" id="7744460at2"/>
<keyword evidence="7" id="KW-0479">Metal-binding</keyword>
<evidence type="ECO:0000256" key="7">
    <source>
        <dbReference type="ARBA" id="ARBA00022723"/>
    </source>
</evidence>
<evidence type="ECO:0000256" key="6">
    <source>
        <dbReference type="ARBA" id="ARBA00022692"/>
    </source>
</evidence>
<dbReference type="GO" id="GO:0009055">
    <property type="term" value="F:electron transfer activity"/>
    <property type="evidence" value="ECO:0007669"/>
    <property type="project" value="InterPro"/>
</dbReference>
<keyword evidence="11 13" id="KW-0472">Membrane</keyword>
<evidence type="ECO:0000256" key="13">
    <source>
        <dbReference type="SAM" id="Phobius"/>
    </source>
</evidence>
<dbReference type="GO" id="GO:0020037">
    <property type="term" value="F:heme binding"/>
    <property type="evidence" value="ECO:0007669"/>
    <property type="project" value="TreeGrafter"/>
</dbReference>
<dbReference type="InterPro" id="IPR052168">
    <property type="entry name" value="Cytochrome_b561_oxidase"/>
</dbReference>
<evidence type="ECO:0000256" key="4">
    <source>
        <dbReference type="ARBA" id="ARBA00022475"/>
    </source>
</evidence>
<reference evidence="15 16" key="1">
    <citation type="submission" date="2017-03" db="EMBL/GenBank/DDBJ databases">
        <authorList>
            <person name="Afonso C.L."/>
            <person name="Miller P.J."/>
            <person name="Scott M.A."/>
            <person name="Spackman E."/>
            <person name="Goraichik I."/>
            <person name="Dimitrov K.M."/>
            <person name="Suarez D.L."/>
            <person name="Swayne D.E."/>
        </authorList>
    </citation>
    <scope>NUCLEOTIDE SEQUENCE [LARGE SCALE GENOMIC DNA]</scope>
    <source>
        <strain evidence="15 16">CECT 7639</strain>
    </source>
</reference>